<proteinExistence type="predicted"/>
<dbReference type="AlphaFoldDB" id="A0A927GV08"/>
<comment type="subcellular location">
    <subcellularLocation>
        <location evidence="1">Cytoplasm</location>
    </subcellularLocation>
</comment>
<comment type="caution">
    <text evidence="4">The sequence shown here is derived from an EMBL/GenBank/DDBJ whole genome shotgun (WGS) entry which is preliminary data.</text>
</comment>
<dbReference type="EMBL" id="JACXLD010000002">
    <property type="protein sequence ID" value="MBD2858166.1"/>
    <property type="molecule type" value="Genomic_DNA"/>
</dbReference>
<dbReference type="Pfam" id="PF00313">
    <property type="entry name" value="CSD"/>
    <property type="match status" value="1"/>
</dbReference>
<organism evidence="4 5">
    <name type="scientific">Spongiibacter pelagi</name>
    <dbReference type="NCBI Taxonomy" id="2760804"/>
    <lineage>
        <taxon>Bacteria</taxon>
        <taxon>Pseudomonadati</taxon>
        <taxon>Pseudomonadota</taxon>
        <taxon>Gammaproteobacteria</taxon>
        <taxon>Cellvibrionales</taxon>
        <taxon>Spongiibacteraceae</taxon>
        <taxon>Spongiibacter</taxon>
    </lineage>
</organism>
<gene>
    <name evidence="4" type="ORF">IB286_04030</name>
</gene>
<dbReference type="PROSITE" id="PS00352">
    <property type="entry name" value="CSD_1"/>
    <property type="match status" value="1"/>
</dbReference>
<dbReference type="InterPro" id="IPR012340">
    <property type="entry name" value="NA-bd_OB-fold"/>
</dbReference>
<evidence type="ECO:0000256" key="2">
    <source>
        <dbReference type="SAM" id="Phobius"/>
    </source>
</evidence>
<dbReference type="PRINTS" id="PR00050">
    <property type="entry name" value="COLDSHOCK"/>
</dbReference>
<dbReference type="Gene3D" id="2.40.50.140">
    <property type="entry name" value="Nucleic acid-binding proteins"/>
    <property type="match status" value="1"/>
</dbReference>
<dbReference type="SMART" id="SM00357">
    <property type="entry name" value="CSP"/>
    <property type="match status" value="1"/>
</dbReference>
<accession>A0A927GV08</accession>
<dbReference type="Proteomes" id="UP000610558">
    <property type="component" value="Unassembled WGS sequence"/>
</dbReference>
<dbReference type="InterPro" id="IPR050181">
    <property type="entry name" value="Cold_shock_domain"/>
</dbReference>
<feature type="transmembrane region" description="Helical" evidence="2">
    <location>
        <begin position="32"/>
        <end position="51"/>
    </location>
</feature>
<dbReference type="Gene3D" id="6.20.370.130">
    <property type="match status" value="1"/>
</dbReference>
<keyword evidence="5" id="KW-1185">Reference proteome</keyword>
<dbReference type="SUPFAM" id="SSF50249">
    <property type="entry name" value="Nucleic acid-binding proteins"/>
    <property type="match status" value="1"/>
</dbReference>
<keyword evidence="2" id="KW-0472">Membrane</keyword>
<protein>
    <submittedName>
        <fullName evidence="4">Cold shock domain-containing protein</fullName>
    </submittedName>
</protein>
<dbReference type="InterPro" id="IPR019844">
    <property type="entry name" value="CSD_CS"/>
</dbReference>
<dbReference type="InterPro" id="IPR011129">
    <property type="entry name" value="CSD"/>
</dbReference>
<evidence type="ECO:0000313" key="4">
    <source>
        <dbReference type="EMBL" id="MBD2858166.1"/>
    </source>
</evidence>
<sequence length="133" mass="14167">MFVVVFLLAACVITLLGSLVFALLNLPVTAVSAAILFLCSVIALILGPKLATLSQGLKNALPQKSSKTQGSVKWFNVSKGYGFISADDGTEVFVHFRSIAEKGRRGLQQGQRVAFELTDGEKGPQAENVTVVK</sequence>
<keyword evidence="2" id="KW-1133">Transmembrane helix</keyword>
<name>A0A927GV08_9GAMM</name>
<evidence type="ECO:0000256" key="1">
    <source>
        <dbReference type="RuleBase" id="RU000408"/>
    </source>
</evidence>
<keyword evidence="2" id="KW-0812">Transmembrane</keyword>
<evidence type="ECO:0000259" key="3">
    <source>
        <dbReference type="PROSITE" id="PS51857"/>
    </source>
</evidence>
<reference evidence="4" key="1">
    <citation type="submission" date="2020-09" db="EMBL/GenBank/DDBJ databases">
        <authorList>
            <person name="Yoon J.-W."/>
        </authorList>
    </citation>
    <scope>NUCLEOTIDE SEQUENCE</scope>
    <source>
        <strain evidence="4">KMU-158</strain>
    </source>
</reference>
<evidence type="ECO:0000313" key="5">
    <source>
        <dbReference type="Proteomes" id="UP000610558"/>
    </source>
</evidence>
<dbReference type="PROSITE" id="PS51857">
    <property type="entry name" value="CSD_2"/>
    <property type="match status" value="1"/>
</dbReference>
<dbReference type="GO" id="GO:0005829">
    <property type="term" value="C:cytosol"/>
    <property type="evidence" value="ECO:0007669"/>
    <property type="project" value="UniProtKB-ARBA"/>
</dbReference>
<dbReference type="PANTHER" id="PTHR11544">
    <property type="entry name" value="COLD SHOCK DOMAIN CONTAINING PROTEINS"/>
    <property type="match status" value="1"/>
</dbReference>
<dbReference type="InterPro" id="IPR002059">
    <property type="entry name" value="CSP_DNA-bd"/>
</dbReference>
<dbReference type="GO" id="GO:0003676">
    <property type="term" value="F:nucleic acid binding"/>
    <property type="evidence" value="ECO:0007669"/>
    <property type="project" value="InterPro"/>
</dbReference>
<feature type="domain" description="CSD" evidence="3">
    <location>
        <begin position="67"/>
        <end position="131"/>
    </location>
</feature>
<dbReference type="CDD" id="cd04458">
    <property type="entry name" value="CSP_CDS"/>
    <property type="match status" value="1"/>
</dbReference>